<feature type="transmembrane region" description="Helical" evidence="1">
    <location>
        <begin position="12"/>
        <end position="30"/>
    </location>
</feature>
<dbReference type="EMBL" id="KB007976">
    <property type="protein sequence ID" value="ELR17011.1"/>
    <property type="molecule type" value="Genomic_DNA"/>
</dbReference>
<organism evidence="3 4">
    <name type="scientific">Acanthamoeba castellanii (strain ATCC 30010 / Neff)</name>
    <dbReference type="NCBI Taxonomy" id="1257118"/>
    <lineage>
        <taxon>Eukaryota</taxon>
        <taxon>Amoebozoa</taxon>
        <taxon>Discosea</taxon>
        <taxon>Longamoebia</taxon>
        <taxon>Centramoebida</taxon>
        <taxon>Acanthamoebidae</taxon>
        <taxon>Acanthamoeba</taxon>
    </lineage>
</organism>
<evidence type="ECO:0000256" key="1">
    <source>
        <dbReference type="SAM" id="Phobius"/>
    </source>
</evidence>
<proteinExistence type="predicted"/>
<keyword evidence="1" id="KW-0812">Transmembrane</keyword>
<keyword evidence="1" id="KW-0472">Membrane</keyword>
<dbReference type="RefSeq" id="XP_004339024.1">
    <property type="nucleotide sequence ID" value="XM_004338976.1"/>
</dbReference>
<evidence type="ECO:0000259" key="2">
    <source>
        <dbReference type="Pfam" id="PF14295"/>
    </source>
</evidence>
<accession>L8GY48</accession>
<dbReference type="KEGG" id="acan:ACA1_020470"/>
<reference evidence="3 4" key="1">
    <citation type="journal article" date="2013" name="Genome Biol.">
        <title>Genome of Acanthamoeba castellanii highlights extensive lateral gene transfer and early evolution of tyrosine kinase signaling.</title>
        <authorList>
            <person name="Clarke M."/>
            <person name="Lohan A.J."/>
            <person name="Liu B."/>
            <person name="Lagkouvardos I."/>
            <person name="Roy S."/>
            <person name="Zafar N."/>
            <person name="Bertelli C."/>
            <person name="Schilde C."/>
            <person name="Kianianmomeni A."/>
            <person name="Burglin T.R."/>
            <person name="Frech C."/>
            <person name="Turcotte B."/>
            <person name="Kopec K.O."/>
            <person name="Synnott J.M."/>
            <person name="Choo C."/>
            <person name="Paponov I."/>
            <person name="Finkler A."/>
            <person name="Soon Heng Tan C."/>
            <person name="Hutchins A.P."/>
            <person name="Weinmeier T."/>
            <person name="Rattei T."/>
            <person name="Chu J.S."/>
            <person name="Gimenez G."/>
            <person name="Irimia M."/>
            <person name="Rigden D.J."/>
            <person name="Fitzpatrick D.A."/>
            <person name="Lorenzo-Morales J."/>
            <person name="Bateman A."/>
            <person name="Chiu C.H."/>
            <person name="Tang P."/>
            <person name="Hegemann P."/>
            <person name="Fromm H."/>
            <person name="Raoult D."/>
            <person name="Greub G."/>
            <person name="Miranda-Saavedra D."/>
            <person name="Chen N."/>
            <person name="Nash P."/>
            <person name="Ginger M.L."/>
            <person name="Horn M."/>
            <person name="Schaap P."/>
            <person name="Caler L."/>
            <person name="Loftus B."/>
        </authorList>
    </citation>
    <scope>NUCLEOTIDE SEQUENCE [LARGE SCALE GENOMIC DNA]</scope>
    <source>
        <strain evidence="3 4">Neff</strain>
    </source>
</reference>
<dbReference type="InterPro" id="IPR003609">
    <property type="entry name" value="Pan_app"/>
</dbReference>
<evidence type="ECO:0000313" key="3">
    <source>
        <dbReference type="EMBL" id="ELR17011.1"/>
    </source>
</evidence>
<sequence length="126" mass="13487">MSTPEGRGMATLIGLGMIVVIAAVFIGIYLDFKKKNSTYIVLKDQQIPCGNLSGSCDLVQGGVHVTSDQQCQSVCDTTSECNGWLYDRLSNGSGPNCWVKYLSPLVPSSAESLPGWDMGYKITATS</sequence>
<evidence type="ECO:0000313" key="4">
    <source>
        <dbReference type="Proteomes" id="UP000011083"/>
    </source>
</evidence>
<dbReference type="Pfam" id="PF14295">
    <property type="entry name" value="PAN_4"/>
    <property type="match status" value="1"/>
</dbReference>
<keyword evidence="4" id="KW-1185">Reference proteome</keyword>
<feature type="domain" description="Apple" evidence="2">
    <location>
        <begin position="57"/>
        <end position="100"/>
    </location>
</feature>
<keyword evidence="1" id="KW-1133">Transmembrane helix</keyword>
<dbReference type="GeneID" id="14917732"/>
<protein>
    <recommendedName>
        <fullName evidence="2">Apple domain-containing protein</fullName>
    </recommendedName>
</protein>
<dbReference type="Proteomes" id="UP000011083">
    <property type="component" value="Unassembled WGS sequence"/>
</dbReference>
<dbReference type="VEuPathDB" id="AmoebaDB:ACA1_020470"/>
<dbReference type="Gene3D" id="3.50.4.10">
    <property type="entry name" value="Hepatocyte Growth Factor"/>
    <property type="match status" value="1"/>
</dbReference>
<gene>
    <name evidence="3" type="ORF">ACA1_020470</name>
</gene>
<dbReference type="AlphaFoldDB" id="L8GY48"/>
<name>L8GY48_ACACF</name>